<evidence type="ECO:0000313" key="7">
    <source>
        <dbReference type="Proteomes" id="UP000194309"/>
    </source>
</evidence>
<dbReference type="Gene3D" id="3.30.450.330">
    <property type="match status" value="1"/>
</dbReference>
<dbReference type="EC" id="3.4.16.4" evidence="6"/>
<dbReference type="InterPro" id="IPR012338">
    <property type="entry name" value="Beta-lactam/transpept-like"/>
</dbReference>
<comment type="subcellular location">
    <subcellularLocation>
        <location evidence="1">Membrane</location>
    </subcellularLocation>
</comment>
<dbReference type="SUPFAM" id="SSF56601">
    <property type="entry name" value="beta-lactamase/transpeptidase-like"/>
    <property type="match status" value="1"/>
</dbReference>
<dbReference type="Gene3D" id="3.90.1310.10">
    <property type="entry name" value="Penicillin-binding protein 2a (Domain 2)"/>
    <property type="match status" value="1"/>
</dbReference>
<accession>A0A381D9I1</accession>
<keyword evidence="2 6" id="KW-0645">Protease</keyword>
<dbReference type="InterPro" id="IPR036138">
    <property type="entry name" value="PBP_dimer_sf"/>
</dbReference>
<dbReference type="PANTHER" id="PTHR30627">
    <property type="entry name" value="PEPTIDOGLYCAN D,D-TRANSPEPTIDASE"/>
    <property type="match status" value="1"/>
</dbReference>
<gene>
    <name evidence="6" type="primary">ftsI</name>
    <name evidence="6" type="ORF">CIGN_0960</name>
</gene>
<dbReference type="InterPro" id="IPR050515">
    <property type="entry name" value="Beta-lactam/transpept"/>
</dbReference>
<proteinExistence type="predicted"/>
<dbReference type="OrthoDB" id="9789078at2"/>
<evidence type="ECO:0000313" key="6">
    <source>
        <dbReference type="EMBL" id="ARQ99243.1"/>
    </source>
</evidence>
<feature type="domain" description="Penicillin-binding protein dimerisation" evidence="5">
    <location>
        <begin position="47"/>
        <end position="206"/>
    </location>
</feature>
<evidence type="ECO:0000256" key="2">
    <source>
        <dbReference type="ARBA" id="ARBA00022645"/>
    </source>
</evidence>
<dbReference type="Proteomes" id="UP000194309">
    <property type="component" value="Chromosome"/>
</dbReference>
<name>A0A1X9SSM2_9BACT</name>
<keyword evidence="2 6" id="KW-0121">Carboxypeptidase</keyword>
<dbReference type="Pfam" id="PF00905">
    <property type="entry name" value="Transpeptidase"/>
    <property type="match status" value="1"/>
</dbReference>
<feature type="domain" description="Penicillin-binding protein transpeptidase" evidence="4">
    <location>
        <begin position="268"/>
        <end position="576"/>
    </location>
</feature>
<evidence type="ECO:0000259" key="5">
    <source>
        <dbReference type="Pfam" id="PF03717"/>
    </source>
</evidence>
<keyword evidence="7" id="KW-1185">Reference proteome</keyword>
<keyword evidence="3" id="KW-0472">Membrane</keyword>
<organism evidence="6 7">
    <name type="scientific">Campylobacter devanensis</name>
    <dbReference type="NCBI Taxonomy" id="3161138"/>
    <lineage>
        <taxon>Bacteria</taxon>
        <taxon>Pseudomonadati</taxon>
        <taxon>Campylobacterota</taxon>
        <taxon>Epsilonproteobacteria</taxon>
        <taxon>Campylobacterales</taxon>
        <taxon>Campylobacteraceae</taxon>
        <taxon>Campylobacter</taxon>
    </lineage>
</organism>
<dbReference type="STRING" id="1660064.CIGN_0960"/>
<dbReference type="InterPro" id="IPR005311">
    <property type="entry name" value="PBP_dimer"/>
</dbReference>
<evidence type="ECO:0000256" key="3">
    <source>
        <dbReference type="ARBA" id="ARBA00023136"/>
    </source>
</evidence>
<dbReference type="AlphaFoldDB" id="A0A1X9SSM2"/>
<reference evidence="6 7" key="1">
    <citation type="journal article" date="2017" name="Genome Biol. Evol.">
        <title>Comparative Genomic Analysis Identifies a Campylobacter Clade Deficient in Selenium Metabolism.</title>
        <authorList>
            <person name="Miller W.G."/>
            <person name="Yee E."/>
            <person name="Lopes B.S."/>
            <person name="Chapman M.H."/>
            <person name="Huynh S."/>
            <person name="Bono J.L."/>
            <person name="Parker C.T."/>
            <person name="Strachan N.J.C."/>
            <person name="Forbes K.J."/>
        </authorList>
    </citation>
    <scope>NUCLEOTIDE SEQUENCE [LARGE SCALE GENOMIC DNA]</scope>
    <source>
        <strain evidence="6 7">NCTC 13003</strain>
    </source>
</reference>
<dbReference type="PANTHER" id="PTHR30627:SF1">
    <property type="entry name" value="PEPTIDOGLYCAN D,D-TRANSPEPTIDASE FTSI"/>
    <property type="match status" value="1"/>
</dbReference>
<dbReference type="SUPFAM" id="SSF56519">
    <property type="entry name" value="Penicillin binding protein dimerisation domain"/>
    <property type="match status" value="1"/>
</dbReference>
<dbReference type="GO" id="GO:0051301">
    <property type="term" value="P:cell division"/>
    <property type="evidence" value="ECO:0007669"/>
    <property type="project" value="UniProtKB-KW"/>
</dbReference>
<accession>A0A1X9SSM2</accession>
<dbReference type="GO" id="GO:0008658">
    <property type="term" value="F:penicillin binding"/>
    <property type="evidence" value="ECO:0007669"/>
    <property type="project" value="InterPro"/>
</dbReference>
<sequence length="611" mass="68015">MSQNSSQSKVYVVFLLIVLGIFIFLTVIFYRSSIERRLPKLQSSDYTSAMRGSILSQDGFSLASSQKLFKAMVDTRNIDPNKKELFIKLYTLYSGDDPKKIRKILAKKGLVTLSYEIDAKGAAYLKELARKLYRNKVFIAYQDPKTGIVSTQGMSIIESGERRIYMASDALTPAIGYIKKIEIDGITKVEGVKGIEKVYDNLLSSTQDELTKGPRDLANTIILSKDAELSRRIDGYNVVLNIPLKLQKILEKMAVAKMNELIAKEVIIGVMEAKSGAIISLVSTSRYNPSSITKKDYQSLNSTASEYAYEMGSVMKPFIFALLLKAGKIDPLEIINVYGGKYKLGKRTITDSHKNDTLSAQDVIVESSNVGMIQIVDRLSEFELYNGLLEFGFSQKSGIDLSYEQVGNIPSISKLKNKVYKSTLSYGYGVQATFIQLLSAYNAITNDGVMVTPRIASHLEKDSKTYKYKEQEFTQILSKAQAQKMKDILIKVVESPNGTAKRTQIPGLIIGGKTGTAHIATSGGYSDKRYNANFFGFVRDAKGKEYTIGVLVREPMKPYPYYYASWSALPIFRSTIELMVENGYLTPAKLDPKAIKAINAKEGKNINVILD</sequence>
<dbReference type="GO" id="GO:0071555">
    <property type="term" value="P:cell wall organization"/>
    <property type="evidence" value="ECO:0007669"/>
    <property type="project" value="TreeGrafter"/>
</dbReference>
<keyword evidence="6" id="KW-0378">Hydrolase</keyword>
<evidence type="ECO:0000256" key="1">
    <source>
        <dbReference type="ARBA" id="ARBA00004370"/>
    </source>
</evidence>
<dbReference type="Pfam" id="PF03717">
    <property type="entry name" value="PBP_dimer"/>
    <property type="match status" value="1"/>
</dbReference>
<dbReference type="InterPro" id="IPR001460">
    <property type="entry name" value="PCN-bd_Tpept"/>
</dbReference>
<dbReference type="Gene3D" id="3.40.710.10">
    <property type="entry name" value="DD-peptidase/beta-lactamase superfamily"/>
    <property type="match status" value="1"/>
</dbReference>
<dbReference type="GO" id="GO:0005886">
    <property type="term" value="C:plasma membrane"/>
    <property type="evidence" value="ECO:0007669"/>
    <property type="project" value="TreeGrafter"/>
</dbReference>
<keyword evidence="6" id="KW-0132">Cell division</keyword>
<dbReference type="GO" id="GO:0009002">
    <property type="term" value="F:serine-type D-Ala-D-Ala carboxypeptidase activity"/>
    <property type="evidence" value="ECO:0007669"/>
    <property type="project" value="UniProtKB-EC"/>
</dbReference>
<protein>
    <submittedName>
        <fullName evidence="6">Cell division protein FtsI / penicillin-binding protein</fullName>
        <ecNumber evidence="6">3.4.16.4</ecNumber>
    </submittedName>
</protein>
<keyword evidence="6" id="KW-0131">Cell cycle</keyword>
<evidence type="ECO:0000259" key="4">
    <source>
        <dbReference type="Pfam" id="PF00905"/>
    </source>
</evidence>
<dbReference type="KEGG" id="cdev:CIGN_0960"/>
<dbReference type="EMBL" id="CP018788">
    <property type="protein sequence ID" value="ARQ99243.1"/>
    <property type="molecule type" value="Genomic_DNA"/>
</dbReference>